<reference evidence="6 7" key="1">
    <citation type="journal article" date="2009" name="PLoS Genet.">
        <title>Alliance of proteomics and genomics to unravel the specificities of Sahara bacterium Deinococcus deserti.</title>
        <authorList>
            <person name="de Groot A."/>
            <person name="Dulermo R."/>
            <person name="Ortet P."/>
            <person name="Blanchard L."/>
            <person name="Guerin P."/>
            <person name="Fernandez B."/>
            <person name="Vacherie B."/>
            <person name="Dossat C."/>
            <person name="Jolivet E."/>
            <person name="Siguier P."/>
            <person name="Chandler M."/>
            <person name="Barakat M."/>
            <person name="Dedieu A."/>
            <person name="Barbe V."/>
            <person name="Heulin T."/>
            <person name="Sommer S."/>
            <person name="Achouak W."/>
            <person name="Armengaud J."/>
        </authorList>
    </citation>
    <scope>NUCLEOTIDE SEQUENCE [LARGE SCALE GENOMIC DNA]</scope>
    <source>
        <strain evidence="7">DSM 17065 / CIP 109153 / LMG 22923 / VCD115</strain>
    </source>
</reference>
<dbReference type="GO" id="GO:0019825">
    <property type="term" value="F:oxygen binding"/>
    <property type="evidence" value="ECO:0007669"/>
    <property type="project" value="InterPro"/>
</dbReference>
<dbReference type="InterPro" id="IPR009050">
    <property type="entry name" value="Globin-like_sf"/>
</dbReference>
<dbReference type="InterPro" id="IPR001486">
    <property type="entry name" value="Hemoglobin_trunc"/>
</dbReference>
<dbReference type="CDD" id="cd08916">
    <property type="entry name" value="TrHb3_P"/>
    <property type="match status" value="1"/>
</dbReference>
<proteinExistence type="predicted"/>
<dbReference type="GO" id="GO:0046872">
    <property type="term" value="F:metal ion binding"/>
    <property type="evidence" value="ECO:0007669"/>
    <property type="project" value="UniProtKB-KW"/>
</dbReference>
<evidence type="ECO:0000256" key="2">
    <source>
        <dbReference type="ARBA" id="ARBA00022617"/>
    </source>
</evidence>
<evidence type="ECO:0000256" key="4">
    <source>
        <dbReference type="ARBA" id="ARBA00023004"/>
    </source>
</evidence>
<organism evidence="6 7">
    <name type="scientific">Deinococcus deserti (strain DSM 17065 / CIP 109153 / LMG 22923 / VCD115)</name>
    <dbReference type="NCBI Taxonomy" id="546414"/>
    <lineage>
        <taxon>Bacteria</taxon>
        <taxon>Thermotogati</taxon>
        <taxon>Deinococcota</taxon>
        <taxon>Deinococci</taxon>
        <taxon>Deinococcales</taxon>
        <taxon>Deinococcaceae</taxon>
        <taxon>Deinococcus</taxon>
    </lineage>
</organism>
<dbReference type="Proteomes" id="UP000002208">
    <property type="component" value="Chromosome"/>
</dbReference>
<dbReference type="EMBL" id="CP001114">
    <property type="protein sequence ID" value="ACO46220.1"/>
    <property type="molecule type" value="Genomic_DNA"/>
</dbReference>
<dbReference type="InterPro" id="IPR012292">
    <property type="entry name" value="Globin/Proto"/>
</dbReference>
<dbReference type="Pfam" id="PF01152">
    <property type="entry name" value="Bac_globin"/>
    <property type="match status" value="1"/>
</dbReference>
<accession>C1CVK3</accession>
<sequence length="272" mass="29272">MCLALRVLTLSPLPGLPLVMSSDLARCGGLLVPHDGEPVGDVRDRPDRWAALQLLTQAIRRGVPVLAWGSGAALAGRALGSAVEQTDGLEWAQAPRNAEVLVWRQERPQHWQVGRVNAWASPEMPAELAAAFLSTLPAQRSRQPASPLEAVGGEAALRPLLADFYARARTDELLGPVFTSHVTDWHAHLDRVTAFWVTMLGGGPAWRGNLNAAHAGLGVSSAQLERWLTLLAQAAHAHLPAEAAEVLLTRAHAMARQLGRRGKRESAGTRRC</sequence>
<dbReference type="eggNOG" id="COG2346">
    <property type="taxonomic scope" value="Bacteria"/>
</dbReference>
<keyword evidence="1" id="KW-0813">Transport</keyword>
<keyword evidence="4 5" id="KW-0408">Iron</keyword>
<dbReference type="AlphaFoldDB" id="C1CVK3"/>
<feature type="binding site" description="distal binding residue" evidence="5">
    <location>
        <position position="214"/>
    </location>
    <ligand>
        <name>heme</name>
        <dbReference type="ChEBI" id="CHEBI:30413"/>
    </ligand>
    <ligandPart>
        <name>Fe</name>
        <dbReference type="ChEBI" id="CHEBI:18248"/>
    </ligandPart>
</feature>
<dbReference type="PaxDb" id="546414-Deide_12990"/>
<name>C1CVK3_DEIDV</name>
<keyword evidence="2 5" id="KW-0349">Heme</keyword>
<evidence type="ECO:0000313" key="7">
    <source>
        <dbReference type="Proteomes" id="UP000002208"/>
    </source>
</evidence>
<evidence type="ECO:0000256" key="1">
    <source>
        <dbReference type="ARBA" id="ARBA00022448"/>
    </source>
</evidence>
<dbReference type="Gene3D" id="1.10.490.10">
    <property type="entry name" value="Globins"/>
    <property type="match status" value="1"/>
</dbReference>
<keyword evidence="7" id="KW-1185">Reference proteome</keyword>
<dbReference type="OrthoDB" id="25954at2"/>
<evidence type="ECO:0000256" key="3">
    <source>
        <dbReference type="ARBA" id="ARBA00022723"/>
    </source>
</evidence>
<dbReference type="HOGENOM" id="CLU_089246_0_0_0"/>
<evidence type="ECO:0000256" key="5">
    <source>
        <dbReference type="PIRSR" id="PIRSR601486-1"/>
    </source>
</evidence>
<dbReference type="STRING" id="546414.Deide_12990"/>
<protein>
    <submittedName>
        <fullName evidence="6">Putative Bacterial-like globin family protein (Truncated hemoglobins)</fullName>
    </submittedName>
</protein>
<dbReference type="SUPFAM" id="SSF46458">
    <property type="entry name" value="Globin-like"/>
    <property type="match status" value="1"/>
</dbReference>
<gene>
    <name evidence="6" type="ordered locus">Deide_12990</name>
</gene>
<evidence type="ECO:0000313" key="6">
    <source>
        <dbReference type="EMBL" id="ACO46220.1"/>
    </source>
</evidence>
<dbReference type="GO" id="GO:0020037">
    <property type="term" value="F:heme binding"/>
    <property type="evidence" value="ECO:0007669"/>
    <property type="project" value="InterPro"/>
</dbReference>
<dbReference type="KEGG" id="ddr:Deide_12990"/>
<keyword evidence="3 5" id="KW-0479">Metal-binding</keyword>